<evidence type="ECO:0000256" key="1">
    <source>
        <dbReference type="SAM" id="Phobius"/>
    </source>
</evidence>
<proteinExistence type="predicted"/>
<keyword evidence="1" id="KW-1133">Transmembrane helix</keyword>
<dbReference type="InterPro" id="IPR007844">
    <property type="entry name" value="AsmA"/>
</dbReference>
<dbReference type="EMBL" id="JBDJNQ010000001">
    <property type="protein sequence ID" value="MEN5375710.1"/>
    <property type="molecule type" value="Genomic_DNA"/>
</dbReference>
<evidence type="ECO:0000259" key="2">
    <source>
        <dbReference type="Pfam" id="PF05170"/>
    </source>
</evidence>
<sequence length="1057" mass="118464">MLKKYLPYFLLTGKIIFTACILFIALIFTIPLLFQEQVNTKIKEVINDQIDGELNYSKIHLSFFDHFPALTASLHDLSLKGSAPFKDVELLKAKKVSLGVDILSLLKSKIVVEQFYIDHGKIHVKVNKDGESNYNIVKKKNDKITNTDETSTAIDLAFKSILLQKVDVYYEDLSVPIILEAKKMDYEGHGDLMSSLFDLDSKADIQSLSLTFDGEKYVDDKMIHASLMTKVNTNTLAFIFERNDIRINKLPVKFKGEFGFLTNGYHLDFKLKSSKSTLSELLSLVPTSYSKWLAETKIKGNSELFIDLVGEYIVEEHKMPDLTVGLNITDGYFSNKTAKIPIEDLQTKLKINLPQLNPDSLLIELKQFEFKVASGYFNSKGIVKGLNPLYVNTEFKSNLDLSAVSNALALPTLSFRGNWMLAGFINGTYATAIKTSGLRNKIDTTIASIPNFDIHNTLRKGYFKLANLPAAIEKIEYDLKATCNDAKITNAQIALDHIDIKALNNYIKGFIHINDLLKLDVKSNMQADIQLADIKKVYPVDSLEISGKIFVNMVADGKMDLKKGTFPQTNTTVTLKNGFLKTLNYPLPIEEINIETFISSEKGSLKDLKVKVLPISFNLAGEPFFLQADLQNFKNIRYAIKSQGKLNLEPLYKIFAIEGINVNGYIRTDLDLAGLQSDATSGQYHKLKNHGTLDIGQIQVQSELFPKPFNIKKGHFTFAKEKLVFSDVASSYGHNKLNITGYLDNLIQYFTNTTQTLKGNFQLSSPIINVNDFTFFAETENSSPTSTNSGVILLPKNLDISVNGIVNKMKYDQLTLNQLTSKVSIQNGNLSFSNTRFELSGLKVAMNGQYKALNSNKARFDYLVKADSFDIQRAYHEIPMFKEMVSSAKNAHGLVSLEYQLSGLLDNNMNPIMPSIKGSGSLTLEQIQFMGFKLLNNISKETSKESLADGSVKKVKINTSIANNVMTIARTKMKMGFFRPRFEGQVTLDGKMNLGFRLGLPPFGIFGVPMRITGSAQNPIIKLGKYKEDDLDTDMDNDDKKLYRESLMQDSITISNK</sequence>
<dbReference type="Pfam" id="PF05170">
    <property type="entry name" value="AsmA"/>
    <property type="match status" value="1"/>
</dbReference>
<keyword evidence="4" id="KW-1185">Reference proteome</keyword>
<dbReference type="PANTHER" id="PTHR30441:SF8">
    <property type="entry name" value="DUF748 DOMAIN-CONTAINING PROTEIN"/>
    <property type="match status" value="1"/>
</dbReference>
<gene>
    <name evidence="3" type="ORF">ABE541_00375</name>
</gene>
<comment type="caution">
    <text evidence="3">The sequence shown here is derived from an EMBL/GenBank/DDBJ whole genome shotgun (WGS) entry which is preliminary data.</text>
</comment>
<organism evidence="3 4">
    <name type="scientific">Sphingobacterium kitahiroshimense</name>
    <dbReference type="NCBI Taxonomy" id="470446"/>
    <lineage>
        <taxon>Bacteria</taxon>
        <taxon>Pseudomonadati</taxon>
        <taxon>Bacteroidota</taxon>
        <taxon>Sphingobacteriia</taxon>
        <taxon>Sphingobacteriales</taxon>
        <taxon>Sphingobacteriaceae</taxon>
        <taxon>Sphingobacterium</taxon>
    </lineage>
</organism>
<name>A0ABV0BLS0_9SPHI</name>
<accession>A0ABV0BLS0</accession>
<feature type="transmembrane region" description="Helical" evidence="1">
    <location>
        <begin position="12"/>
        <end position="34"/>
    </location>
</feature>
<evidence type="ECO:0000313" key="4">
    <source>
        <dbReference type="Proteomes" id="UP001409291"/>
    </source>
</evidence>
<dbReference type="RefSeq" id="WP_346580305.1">
    <property type="nucleotide sequence ID" value="NZ_JBDJNQ010000001.1"/>
</dbReference>
<evidence type="ECO:0000313" key="3">
    <source>
        <dbReference type="EMBL" id="MEN5375710.1"/>
    </source>
</evidence>
<reference evidence="3 4" key="1">
    <citation type="submission" date="2024-04" db="EMBL/GenBank/DDBJ databases">
        <title>WGS of bacteria from Torrens River.</title>
        <authorList>
            <person name="Wyrsch E.R."/>
            <person name="Drigo B."/>
        </authorList>
    </citation>
    <scope>NUCLEOTIDE SEQUENCE [LARGE SCALE GENOMIC DNA]</scope>
    <source>
        <strain evidence="3 4">TWI391</strain>
    </source>
</reference>
<feature type="domain" description="AsmA" evidence="2">
    <location>
        <begin position="13"/>
        <end position="175"/>
    </location>
</feature>
<dbReference type="Proteomes" id="UP001409291">
    <property type="component" value="Unassembled WGS sequence"/>
</dbReference>
<keyword evidence="1" id="KW-0472">Membrane</keyword>
<dbReference type="PANTHER" id="PTHR30441">
    <property type="entry name" value="DUF748 DOMAIN-CONTAINING PROTEIN"/>
    <property type="match status" value="1"/>
</dbReference>
<keyword evidence="1" id="KW-0812">Transmembrane</keyword>
<dbReference type="InterPro" id="IPR052894">
    <property type="entry name" value="AsmA-related"/>
</dbReference>
<protein>
    <submittedName>
        <fullName evidence="3">AsmA-like C-terminal region-containing protein</fullName>
    </submittedName>
</protein>